<evidence type="ECO:0000256" key="5">
    <source>
        <dbReference type="SAM" id="MobiDB-lite"/>
    </source>
</evidence>
<evidence type="ECO:0000313" key="7">
    <source>
        <dbReference type="RefSeq" id="XP_028256019.1"/>
    </source>
</evidence>
<feature type="region of interest" description="Disordered" evidence="5">
    <location>
        <begin position="457"/>
        <end position="501"/>
    </location>
</feature>
<feature type="compositionally biased region" description="Basic residues" evidence="5">
    <location>
        <begin position="1795"/>
        <end position="1804"/>
    </location>
</feature>
<dbReference type="PANTHER" id="PTHR21545">
    <property type="entry name" value="TRANSCRIPTION FACTOR MLR1/2"/>
    <property type="match status" value="1"/>
</dbReference>
<feature type="compositionally biased region" description="Polar residues" evidence="5">
    <location>
        <begin position="992"/>
        <end position="1004"/>
    </location>
</feature>
<organism evidence="6 7">
    <name type="scientific">Parambassis ranga</name>
    <name type="common">Indian glassy fish</name>
    <dbReference type="NCBI Taxonomy" id="210632"/>
    <lineage>
        <taxon>Eukaryota</taxon>
        <taxon>Metazoa</taxon>
        <taxon>Chordata</taxon>
        <taxon>Craniata</taxon>
        <taxon>Vertebrata</taxon>
        <taxon>Euteleostomi</taxon>
        <taxon>Actinopterygii</taxon>
        <taxon>Neopterygii</taxon>
        <taxon>Teleostei</taxon>
        <taxon>Neoteleostei</taxon>
        <taxon>Acanthomorphata</taxon>
        <taxon>Ovalentaria</taxon>
        <taxon>Ambassidae</taxon>
        <taxon>Parambassis</taxon>
    </lineage>
</organism>
<feature type="compositionally biased region" description="Basic and acidic residues" evidence="5">
    <location>
        <begin position="1527"/>
        <end position="1540"/>
    </location>
</feature>
<dbReference type="GO" id="GO:0003677">
    <property type="term" value="F:DNA binding"/>
    <property type="evidence" value="ECO:0007669"/>
    <property type="project" value="UniProtKB-KW"/>
</dbReference>
<gene>
    <name evidence="7" type="primary">lcorl</name>
</gene>
<sequence>MANLQCTKCTSERKGFRRELDSWRHKLIHCVGFESILEGIYGPLLLRDLNLFYDCESEDIDDWSPEVSCSQCSFCKLPLDKIGDQVTAATPPLSSPSDYSPCQAPVISESSQSAHRFLHAVFHKKGESDVSRSCDSNIPLIAQELMKKMIRQFAMEYASKCLLHTNTNGVTRTSSPLSGSLDVPLDLTVSRAQEEKEFKPDPDGVLDLSNRNSACSAALSSTNHKASGTLLPSFTEELHDLGQRASKFLQSSALAAVLSSLCQAHQSLLHQILKLAHQEKLLMFRPVGQTESHSCHSGVNPQDNITCHSVPFCECKACNHSLCYPLSDCGHQSLGSTVYYPGDSDCTIHHYSIKDCNGEGQPDSNYGCVQRCRMETYSVLCSKSLPNICCQSLTAGHINVCSCASSPSLSQSSSLCTSSSLCHSSSICCKQHNPHSCPHYPHHVCATQVKKTVEEGIGDGDPPCPVLKREQSPSPPPLSPIPSDISKTDEKPPSLLHHQQEEKTDLVVNNINLNTSCQKADVDAATDDGLQCEDGLQYKIPASSEAKHNPSATSLQDVVNRFSEKLETIKPVDKDSTMISTSICVSEKEQVQSPSTSQNLQFPADAHLTEIITTVLHTGSGSDYNLSELFNRQENREPKSPNTRFRRRQEVLTALATPTDDASTRRHTLQIKRELAMLDQSCNRRKVPLAKKARLKDENVVTTPSNPNLVKDVSKRETEVGVEPKVWDEPLNLLLAVENDKELKEEIKKVIVTEEVQIIKAEEQESEISSEEKNVSLSEDKYDKQDLESDHVQTQVETLTSATPPSQGGSSCEGDSTGSSVRSNKNHGETPLDQNCETDVNGTGKECHSPPREKQKCQSDSSKESRRSRRTIVPPQRFSSYVTEPRKMFFVACFSENIFNHGAQKDREVCMEGLAPSTLHASSKDSDSKDTQIESRKESSLTSHERTESLNYESTQKEHGLSPRKSKDQCQITAASVTTKEKRNPKKHSSDSDSITDGSNSVATSYERLRSSPKRLQLSKMLKNQSNRDVNNTCVESLLVSRVGYTSPIKLMFVSPVTDKEGVKYSLKSAGCGSGTQAVEHFDPCEESSWSGTPQKHKNQSSDSMTSQASFPLSPLRSATSRTRSSSSPATLTSMTANSLAKSASSPVKSSSSMPKSSPSPVKSASSPAKSASSSPKSASSPAKSASSPPKSASSPAKSSSSPPKSASSPGKSASSTPRSASLSTKSASSPAKMASLSLKSACSPAKSISLSPKSTSSPAKSPCSPRSGSSSPKNSSRRCGEGTPSKRVAGTESQGSLDDLPSFHETTPQKRRPGRPKKLGPQLEKKIKRPIGRPRKQKSVDLVPGTKTENGKSLITCEVEENINKNLKITVVFGRSRRNKRLVSEGFDQLQTEFSDACQAVGLKRDLGVLLHNSKTSSGSIKAVSEELSFASPLKEPVPQSTGTIKCQKRDDSAPSRKPGRPAKVKISGISVTVTTLSPRQRKIQIDKDPRQSSEIQVPKKVLLPEFKSAKGARTISNQLTSGQNETKEGTETNHEGKDENHVAVRHSMRVRKPSIHFLHAVATSTVRSYSRSNALLRRSKQLLLTKASNERKQEEQLSSMETAGKERQLRGQGRVNTSQDLSRVAGVSVDSIFAQKETIRWWAASTEEKMMKQELARRIRVISNTWVSDTVENQEKGPNYNSTIGTKENALFTRKSKHSSVVRTLFDCPPNKPRSCSMQQICSWFMQTTETQSLAIVKKASSRNPYELMHFPRSANKKSICHSPQAERLRKHIKKFAKTVPKSPLQHQQAQRQLKRKKVPVPAHSRRQLFTDSFVRDKFVQADRGWKNCEFGKYQATLLRARIRFLTQKERTRWQKKQRQKKNIQMARCPLNGHVKTGVQPKCQALYRSANDKMSDCLDNTSTTSSADQTQEPMDVHKEGNICSKAFSPERLKECRVFLRKINSPDNESAEEEWDSCTVTLDDGSYLFAERERELVGVVKAVKTERKRSPNKRTASREHAASAPKSAQEQDAVPAGRKSNKRRSPRVVSTESPQPPPAKIMRQSRMRGLSGPRWCDFVFEN</sequence>
<evidence type="ECO:0000256" key="4">
    <source>
        <dbReference type="ARBA" id="ARBA00023242"/>
    </source>
</evidence>
<feature type="compositionally biased region" description="Basic residues" evidence="5">
    <location>
        <begin position="1327"/>
        <end position="1338"/>
    </location>
</feature>
<dbReference type="OrthoDB" id="9941983at2759"/>
<dbReference type="GO" id="GO:0006357">
    <property type="term" value="P:regulation of transcription by RNA polymerase II"/>
    <property type="evidence" value="ECO:0007669"/>
    <property type="project" value="TreeGrafter"/>
</dbReference>
<feature type="region of interest" description="Disordered" evidence="5">
    <location>
        <begin position="763"/>
        <end position="782"/>
    </location>
</feature>
<dbReference type="PANTHER" id="PTHR21545:SF10">
    <property type="entry name" value="LIGAND-DEPENDENT NUCLEAR RECEPTOR COREPRESSOR-LIKE PROTEIN"/>
    <property type="match status" value="1"/>
</dbReference>
<feature type="compositionally biased region" description="Basic and acidic residues" evidence="5">
    <location>
        <begin position="486"/>
        <end position="501"/>
    </location>
</feature>
<feature type="compositionally biased region" description="Low complexity" evidence="5">
    <location>
        <begin position="1247"/>
        <end position="1275"/>
    </location>
</feature>
<dbReference type="InterPro" id="IPR028104">
    <property type="entry name" value="DUF4553"/>
</dbReference>
<feature type="compositionally biased region" description="Low complexity" evidence="5">
    <location>
        <begin position="1113"/>
        <end position="1134"/>
    </location>
</feature>
<feature type="compositionally biased region" description="Basic and acidic residues" evidence="5">
    <location>
        <begin position="770"/>
        <end position="782"/>
    </location>
</feature>
<keyword evidence="3" id="KW-0804">Transcription</keyword>
<feature type="region of interest" description="Disordered" evidence="5">
    <location>
        <begin position="1986"/>
        <end position="2049"/>
    </location>
</feature>
<feature type="compositionally biased region" description="Polar residues" evidence="5">
    <location>
        <begin position="832"/>
        <end position="841"/>
    </location>
</feature>
<feature type="region of interest" description="Disordered" evidence="5">
    <location>
        <begin position="1520"/>
        <end position="1540"/>
    </location>
</feature>
<dbReference type="RefSeq" id="XP_028256019.1">
    <property type="nucleotide sequence ID" value="XM_028400218.1"/>
</dbReference>
<evidence type="ECO:0000256" key="2">
    <source>
        <dbReference type="ARBA" id="ARBA00023125"/>
    </source>
</evidence>
<feature type="compositionally biased region" description="Low complexity" evidence="5">
    <location>
        <begin position="1141"/>
        <end position="1232"/>
    </location>
</feature>
<keyword evidence="6" id="KW-1185">Reference proteome</keyword>
<evidence type="ECO:0000313" key="6">
    <source>
        <dbReference type="Proteomes" id="UP000515145"/>
    </source>
</evidence>
<feature type="region of interest" description="Disordered" evidence="5">
    <location>
        <begin position="788"/>
        <end position="881"/>
    </location>
</feature>
<keyword evidence="4" id="KW-0539">Nucleus</keyword>
<feature type="region of interest" description="Disordered" evidence="5">
    <location>
        <begin position="1784"/>
        <end position="1804"/>
    </location>
</feature>
<feature type="region of interest" description="Disordered" evidence="5">
    <location>
        <begin position="1435"/>
        <end position="1465"/>
    </location>
</feature>
<feature type="compositionally biased region" description="Basic residues" evidence="5">
    <location>
        <begin position="1310"/>
        <end position="1319"/>
    </location>
</feature>
<feature type="compositionally biased region" description="Polar residues" evidence="5">
    <location>
        <begin position="1101"/>
        <end position="1111"/>
    </location>
</feature>
<feature type="region of interest" description="Disordered" evidence="5">
    <location>
        <begin position="1589"/>
        <end position="1618"/>
    </location>
</feature>
<dbReference type="InParanoid" id="A0A6P7I6M9"/>
<keyword evidence="1" id="KW-0805">Transcription regulation</keyword>
<dbReference type="GeneID" id="114432291"/>
<feature type="compositionally biased region" description="Basic and acidic residues" evidence="5">
    <location>
        <begin position="955"/>
        <end position="968"/>
    </location>
</feature>
<feature type="compositionally biased region" description="Polar residues" evidence="5">
    <location>
        <begin position="969"/>
        <end position="978"/>
    </location>
</feature>
<evidence type="ECO:0000256" key="3">
    <source>
        <dbReference type="ARBA" id="ARBA00023163"/>
    </source>
</evidence>
<proteinExistence type="predicted"/>
<protein>
    <submittedName>
        <fullName evidence="7">Uncharacterized protein lcorl isoform X1</fullName>
    </submittedName>
</protein>
<feature type="compositionally biased region" description="Basic and acidic residues" evidence="5">
    <location>
        <begin position="845"/>
        <end position="865"/>
    </location>
</feature>
<accession>A0A6P7I6M9</accession>
<evidence type="ECO:0000256" key="1">
    <source>
        <dbReference type="ARBA" id="ARBA00023015"/>
    </source>
</evidence>
<dbReference type="CTD" id="254251"/>
<name>A0A6P7I6M9_9TELE</name>
<feature type="compositionally biased region" description="Basic and acidic residues" evidence="5">
    <location>
        <begin position="922"/>
        <end position="948"/>
    </location>
</feature>
<feature type="compositionally biased region" description="Polar residues" evidence="5">
    <location>
        <begin position="792"/>
        <end position="823"/>
    </location>
</feature>
<reference evidence="7" key="1">
    <citation type="submission" date="2025-08" db="UniProtKB">
        <authorList>
            <consortium name="RefSeq"/>
        </authorList>
    </citation>
    <scope>IDENTIFICATION</scope>
</reference>
<feature type="region of interest" description="Disordered" evidence="5">
    <location>
        <begin position="917"/>
        <end position="1012"/>
    </location>
</feature>
<dbReference type="Proteomes" id="UP000515145">
    <property type="component" value="Chromosome 1"/>
</dbReference>
<dbReference type="GO" id="GO:0005634">
    <property type="term" value="C:nucleus"/>
    <property type="evidence" value="ECO:0007669"/>
    <property type="project" value="TreeGrafter"/>
</dbReference>
<dbReference type="Pfam" id="PF15090">
    <property type="entry name" value="DUF4553"/>
    <property type="match status" value="1"/>
</dbReference>
<keyword evidence="2" id="KW-0238">DNA-binding</keyword>
<feature type="region of interest" description="Disordered" evidence="5">
    <location>
        <begin position="1083"/>
        <end position="1346"/>
    </location>
</feature>